<evidence type="ECO:0000256" key="4">
    <source>
        <dbReference type="ARBA" id="ARBA00022777"/>
    </source>
</evidence>
<evidence type="ECO:0000313" key="7">
    <source>
        <dbReference type="EMBL" id="EFW89369.1"/>
    </source>
</evidence>
<evidence type="ECO:0000256" key="2">
    <source>
        <dbReference type="ARBA" id="ARBA00022679"/>
    </source>
</evidence>
<keyword evidence="5" id="KW-0067">ATP-binding</keyword>
<dbReference type="PANTHER" id="PTHR10534">
    <property type="entry name" value="PYRIDOXAL KINASE"/>
    <property type="match status" value="1"/>
</dbReference>
<dbReference type="HOGENOM" id="CLU_046496_2_0_9"/>
<comment type="caution">
    <text evidence="7">The sequence shown here is derived from an EMBL/GenBank/DDBJ whole genome shotgun (WGS) entry which is preliminary data.</text>
</comment>
<dbReference type="NCBIfam" id="NF005491">
    <property type="entry name" value="PRK07105.1"/>
    <property type="match status" value="1"/>
</dbReference>
<sequence>MLICFLYEIRKLFIMEELTKSVIVANDIVGLGKVALSSALPVLSSCQIEVIPMPTVLLSSHTGGFSDIHISDLTQAIEDFVKQWNNLDFPCQGIITGYFKTQKQLEVLAEYALTHQLPRFVDPIMADNGRLYAGYQETFVEKMKQFCKDADVITPNLTEACLLTDLPYLSENYSKTDIEQLCQALVKYNNKHIILTGISFEDDKIGLAHFNCESGNITYHFSKAYPYHFFGTGDLITAILGAGYFHDLSLDDVAEVALDFIDKALERTLALNRDLRFGLSYEPFLPELALNIKRLMEEKV</sequence>
<organism evidence="7 8">
    <name type="scientific">Streptococcus equinus ATCC 9812</name>
    <dbReference type="NCBI Taxonomy" id="525379"/>
    <lineage>
        <taxon>Bacteria</taxon>
        <taxon>Bacillati</taxon>
        <taxon>Bacillota</taxon>
        <taxon>Bacilli</taxon>
        <taxon>Lactobacillales</taxon>
        <taxon>Streptococcaceae</taxon>
        <taxon>Streptococcus</taxon>
    </lineage>
</organism>
<dbReference type="GO" id="GO:0005829">
    <property type="term" value="C:cytosol"/>
    <property type="evidence" value="ECO:0007669"/>
    <property type="project" value="TreeGrafter"/>
</dbReference>
<dbReference type="CDD" id="cd01173">
    <property type="entry name" value="pyridoxal_pyridoxamine_kinase"/>
    <property type="match status" value="1"/>
</dbReference>
<dbReference type="PANTHER" id="PTHR10534:SF2">
    <property type="entry name" value="PYRIDOXAL KINASE"/>
    <property type="match status" value="1"/>
</dbReference>
<dbReference type="InterPro" id="IPR004625">
    <property type="entry name" value="PyrdxlKinase"/>
</dbReference>
<keyword evidence="4 7" id="KW-0418">Kinase</keyword>
<dbReference type="AlphaFoldDB" id="E8JNA2"/>
<reference evidence="7 8" key="1">
    <citation type="submission" date="2010-12" db="EMBL/GenBank/DDBJ databases">
        <authorList>
            <person name="Muzny D."/>
            <person name="Qin X."/>
            <person name="Deng J."/>
            <person name="Jiang H."/>
            <person name="Liu Y."/>
            <person name="Qu J."/>
            <person name="Song X.-Z."/>
            <person name="Zhang L."/>
            <person name="Thornton R."/>
            <person name="Coyle M."/>
            <person name="Francisco L."/>
            <person name="Jackson L."/>
            <person name="Javaid M."/>
            <person name="Korchina V."/>
            <person name="Kovar C."/>
            <person name="Mata R."/>
            <person name="Mathew T."/>
            <person name="Ngo R."/>
            <person name="Nguyen L."/>
            <person name="Nguyen N."/>
            <person name="Okwuonu G."/>
            <person name="Ongeri F."/>
            <person name="Pham C."/>
            <person name="Simmons D."/>
            <person name="Wilczek-Boney K."/>
            <person name="Hale W."/>
            <person name="Jakkamsetti A."/>
            <person name="Pham P."/>
            <person name="Ruth R."/>
            <person name="San Lucas F."/>
            <person name="Warren J."/>
            <person name="Zhang J."/>
            <person name="Zhao Z."/>
            <person name="Zhou C."/>
            <person name="Zhu D."/>
            <person name="Lee S."/>
            <person name="Bess C."/>
            <person name="Blankenburg K."/>
            <person name="Forbes L."/>
            <person name="Fu Q."/>
            <person name="Gubbala S."/>
            <person name="Hirani K."/>
            <person name="Jayaseelan J.C."/>
            <person name="Lara F."/>
            <person name="Munidasa M."/>
            <person name="Palculict T."/>
            <person name="Patil S."/>
            <person name="Pu L.-L."/>
            <person name="Saada N."/>
            <person name="Tang L."/>
            <person name="Weissenberger G."/>
            <person name="Zhu Y."/>
            <person name="Hemphill L."/>
            <person name="Shang Y."/>
            <person name="Youmans B."/>
            <person name="Ayvaz T."/>
            <person name="Ross M."/>
            <person name="Santibanez J."/>
            <person name="Aqrawi P."/>
            <person name="Gross S."/>
            <person name="Joshi V."/>
            <person name="Fowler G."/>
            <person name="Nazareth L."/>
            <person name="Reid J."/>
            <person name="Worley K."/>
            <person name="Petrosino J."/>
            <person name="Highlander S."/>
            <person name="Gibbs R."/>
        </authorList>
    </citation>
    <scope>NUCLEOTIDE SEQUENCE [LARGE SCALE GENOMIC DNA]</scope>
    <source>
        <strain evidence="7 8">ATCC 9812</strain>
    </source>
</reference>
<dbReference type="InterPro" id="IPR029056">
    <property type="entry name" value="Ribokinase-like"/>
</dbReference>
<keyword evidence="2" id="KW-0808">Transferase</keyword>
<dbReference type="GO" id="GO:0008478">
    <property type="term" value="F:pyridoxal kinase activity"/>
    <property type="evidence" value="ECO:0007669"/>
    <property type="project" value="UniProtKB-EC"/>
</dbReference>
<dbReference type="Pfam" id="PF08543">
    <property type="entry name" value="Phos_pyr_kin"/>
    <property type="match status" value="1"/>
</dbReference>
<evidence type="ECO:0000256" key="5">
    <source>
        <dbReference type="ARBA" id="ARBA00022840"/>
    </source>
</evidence>
<dbReference type="Proteomes" id="UP000005699">
    <property type="component" value="Unassembled WGS sequence"/>
</dbReference>
<dbReference type="SUPFAM" id="SSF53613">
    <property type="entry name" value="Ribokinase-like"/>
    <property type="match status" value="1"/>
</dbReference>
<evidence type="ECO:0000259" key="6">
    <source>
        <dbReference type="Pfam" id="PF08543"/>
    </source>
</evidence>
<name>E8JNA2_STREI</name>
<dbReference type="GO" id="GO:0009443">
    <property type="term" value="P:pyridoxal 5'-phosphate salvage"/>
    <property type="evidence" value="ECO:0007669"/>
    <property type="project" value="InterPro"/>
</dbReference>
<proteinExistence type="predicted"/>
<evidence type="ECO:0000313" key="8">
    <source>
        <dbReference type="Proteomes" id="UP000005699"/>
    </source>
</evidence>
<dbReference type="InterPro" id="IPR013749">
    <property type="entry name" value="PM/HMP-P_kinase-1"/>
</dbReference>
<dbReference type="eggNOG" id="COG2240">
    <property type="taxonomic scope" value="Bacteria"/>
</dbReference>
<evidence type="ECO:0000256" key="3">
    <source>
        <dbReference type="ARBA" id="ARBA00022741"/>
    </source>
</evidence>
<accession>E8JNA2</accession>
<dbReference type="EC" id="2.7.1.35" evidence="1"/>
<dbReference type="Gene3D" id="3.40.1190.20">
    <property type="match status" value="1"/>
</dbReference>
<dbReference type="EMBL" id="AEVB01000010">
    <property type="protein sequence ID" value="EFW89369.1"/>
    <property type="molecule type" value="Genomic_DNA"/>
</dbReference>
<keyword evidence="3" id="KW-0547">Nucleotide-binding</keyword>
<dbReference type="GO" id="GO:0005524">
    <property type="term" value="F:ATP binding"/>
    <property type="evidence" value="ECO:0007669"/>
    <property type="project" value="UniProtKB-KW"/>
</dbReference>
<evidence type="ECO:0000256" key="1">
    <source>
        <dbReference type="ARBA" id="ARBA00012104"/>
    </source>
</evidence>
<protein>
    <recommendedName>
        <fullName evidence="1">pyridoxal kinase</fullName>
        <ecNumber evidence="1">2.7.1.35</ecNumber>
    </recommendedName>
</protein>
<feature type="domain" description="Pyridoxamine kinase/Phosphomethylpyrimidine kinase" evidence="6">
    <location>
        <begin position="58"/>
        <end position="273"/>
    </location>
</feature>
<gene>
    <name evidence="7" type="ORF">HMPREF0819_0475</name>
</gene>